<evidence type="ECO:0000256" key="1">
    <source>
        <dbReference type="SAM" id="MobiDB-lite"/>
    </source>
</evidence>
<dbReference type="KEGG" id="pmaw:MACH26_20910"/>
<dbReference type="AlphaFoldDB" id="A0AA48I614"/>
<dbReference type="Proteomes" id="UP001333710">
    <property type="component" value="Chromosome"/>
</dbReference>
<protein>
    <submittedName>
        <fullName evidence="2">Uncharacterized protein</fullName>
    </submittedName>
</protein>
<keyword evidence="3" id="KW-1185">Reference proteome</keyword>
<reference evidence="2" key="1">
    <citation type="submission" date="2023-01" db="EMBL/GenBank/DDBJ databases">
        <title>Complete genome sequence of Planctobacterium marinum strain Dej080120_11.</title>
        <authorList>
            <person name="Ueki S."/>
            <person name="Maruyama F."/>
        </authorList>
    </citation>
    <scope>NUCLEOTIDE SEQUENCE</scope>
    <source>
        <strain evidence="2">Dej080120_11</strain>
    </source>
</reference>
<proteinExistence type="predicted"/>
<evidence type="ECO:0000313" key="2">
    <source>
        <dbReference type="EMBL" id="BDX06570.1"/>
    </source>
</evidence>
<name>A0AA48I614_9ALTE</name>
<dbReference type="EMBL" id="AP027272">
    <property type="protein sequence ID" value="BDX06570.1"/>
    <property type="molecule type" value="Genomic_DNA"/>
</dbReference>
<sequence>MFNKKLQVEKVEMVKKIIRKYDYGNYEATHKECVELGLNVNRPALDRLGEKLQMLDSQAKSKSKLLFDEVDASDDKEPAIQLSPEPPTAMDVSSNVSSGEYGQFSNRADEITYELGALRIRENELLKELSVIRKKTSN</sequence>
<feature type="region of interest" description="Disordered" evidence="1">
    <location>
        <begin position="77"/>
        <end position="101"/>
    </location>
</feature>
<organism evidence="2 3">
    <name type="scientific">Planctobacterium marinum</name>
    <dbReference type="NCBI Taxonomy" id="1631968"/>
    <lineage>
        <taxon>Bacteria</taxon>
        <taxon>Pseudomonadati</taxon>
        <taxon>Pseudomonadota</taxon>
        <taxon>Gammaproteobacteria</taxon>
        <taxon>Alteromonadales</taxon>
        <taxon>Alteromonadaceae</taxon>
        <taxon>Planctobacterium</taxon>
    </lineage>
</organism>
<feature type="compositionally biased region" description="Polar residues" evidence="1">
    <location>
        <begin position="91"/>
        <end position="101"/>
    </location>
</feature>
<accession>A0AA48I614</accession>
<dbReference type="RefSeq" id="WP_338292584.1">
    <property type="nucleotide sequence ID" value="NZ_AP027272.1"/>
</dbReference>
<evidence type="ECO:0000313" key="3">
    <source>
        <dbReference type="Proteomes" id="UP001333710"/>
    </source>
</evidence>
<gene>
    <name evidence="2" type="ORF">MACH26_20910</name>
</gene>